<feature type="transmembrane region" description="Helical" evidence="6">
    <location>
        <begin position="299"/>
        <end position="321"/>
    </location>
</feature>
<evidence type="ECO:0000256" key="6">
    <source>
        <dbReference type="SAM" id="Phobius"/>
    </source>
</evidence>
<comment type="caution">
    <text evidence="7">The sequence shown here is derived from an EMBL/GenBank/DDBJ whole genome shotgun (WGS) entry which is preliminary data.</text>
</comment>
<dbReference type="PANTHER" id="PTHR30250">
    <property type="entry name" value="PST FAMILY PREDICTED COLANIC ACID TRANSPORTER"/>
    <property type="match status" value="1"/>
</dbReference>
<keyword evidence="3 6" id="KW-0812">Transmembrane</keyword>
<evidence type="ECO:0000256" key="5">
    <source>
        <dbReference type="ARBA" id="ARBA00023136"/>
    </source>
</evidence>
<organism evidence="7 8">
    <name type="scientific">Cloacibacterium rupense</name>
    <dbReference type="NCBI Taxonomy" id="517423"/>
    <lineage>
        <taxon>Bacteria</taxon>
        <taxon>Pseudomonadati</taxon>
        <taxon>Bacteroidota</taxon>
        <taxon>Flavobacteriia</taxon>
        <taxon>Flavobacteriales</taxon>
        <taxon>Weeksellaceae</taxon>
    </lineage>
</organism>
<gene>
    <name evidence="7" type="ORF">GCM10010992_12240</name>
</gene>
<evidence type="ECO:0000256" key="1">
    <source>
        <dbReference type="ARBA" id="ARBA00004651"/>
    </source>
</evidence>
<feature type="transmembrane region" description="Helical" evidence="6">
    <location>
        <begin position="426"/>
        <end position="445"/>
    </location>
</feature>
<keyword evidence="8" id="KW-1185">Reference proteome</keyword>
<dbReference type="PANTHER" id="PTHR30250:SF11">
    <property type="entry name" value="O-ANTIGEN TRANSPORTER-RELATED"/>
    <property type="match status" value="1"/>
</dbReference>
<feature type="transmembrane region" description="Helical" evidence="6">
    <location>
        <begin position="389"/>
        <end position="406"/>
    </location>
</feature>
<feature type="transmembrane region" description="Helical" evidence="6">
    <location>
        <begin position="237"/>
        <end position="256"/>
    </location>
</feature>
<name>A0ABQ2NHL2_9FLAO</name>
<keyword evidence="2" id="KW-1003">Cell membrane</keyword>
<protein>
    <submittedName>
        <fullName evidence="7">O-antigen translocase</fullName>
    </submittedName>
</protein>
<feature type="transmembrane region" description="Helical" evidence="6">
    <location>
        <begin position="365"/>
        <end position="383"/>
    </location>
</feature>
<comment type="subcellular location">
    <subcellularLocation>
        <location evidence="1">Cell membrane</location>
        <topology evidence="1">Multi-pass membrane protein</topology>
    </subcellularLocation>
</comment>
<dbReference type="EMBL" id="BMLV01000002">
    <property type="protein sequence ID" value="GGP03519.1"/>
    <property type="molecule type" value="Genomic_DNA"/>
</dbReference>
<dbReference type="RefSeq" id="WP_188617193.1">
    <property type="nucleotide sequence ID" value="NZ_BMLV01000002.1"/>
</dbReference>
<evidence type="ECO:0000256" key="4">
    <source>
        <dbReference type="ARBA" id="ARBA00022989"/>
    </source>
</evidence>
<dbReference type="Proteomes" id="UP000620064">
    <property type="component" value="Unassembled WGS sequence"/>
</dbReference>
<feature type="transmembrane region" description="Helical" evidence="6">
    <location>
        <begin position="333"/>
        <end position="358"/>
    </location>
</feature>
<evidence type="ECO:0000256" key="2">
    <source>
        <dbReference type="ARBA" id="ARBA00022475"/>
    </source>
</evidence>
<evidence type="ECO:0000313" key="7">
    <source>
        <dbReference type="EMBL" id="GGP03519.1"/>
    </source>
</evidence>
<feature type="transmembrane region" description="Helical" evidence="6">
    <location>
        <begin position="40"/>
        <end position="62"/>
    </location>
</feature>
<feature type="transmembrane region" description="Helical" evidence="6">
    <location>
        <begin position="177"/>
        <end position="196"/>
    </location>
</feature>
<feature type="transmembrane region" description="Helical" evidence="6">
    <location>
        <begin position="7"/>
        <end position="28"/>
    </location>
</feature>
<accession>A0ABQ2NHL2</accession>
<evidence type="ECO:0000313" key="8">
    <source>
        <dbReference type="Proteomes" id="UP000620064"/>
    </source>
</evidence>
<sequence>MIQKDKILKSITVFGGLQFLNLAIGIIRSKLAAVWLGTQGVGFLGLIVTTFNLLVGILNLGLPTSTIKHLSGKSGNTLSKNIRVVEILSIVLGLVGGLICLIFARILSENTFKTTDYTWAFQLLSVSLFLKQISSIYSSIIQSRVNLKHLANANIVANLIGILFTLPLYYYYRIDGIIYNIMVVGLVELIVFYVFFKKLKFENAKISEKDFVNESKEILGDGFFFNLSGNLTLLSSYLLQVFITYYGGMIILGNYFSGYTILNTYVSIIFTAMSVDYFPRVSKNKEDIKAMNEEVNFQIFIGIVLLLPILLFLLIFSEIVIEILFSKDFLETALYVQIAVLGVFFKLFSWSLGFIILAKGSRKMIISNALLFNVLFIVIHILGFYIKGLIGLAVASNVYFLLHLLWNYWLTNKKLNVIVEKKQLKLYFYCSLILLISIVINYVALDSILKKAILSTILVFSSIWSLKQMNLIFKWIK</sequence>
<feature type="transmembrane region" description="Helical" evidence="6">
    <location>
        <begin position="119"/>
        <end position="138"/>
    </location>
</feature>
<keyword evidence="4 6" id="KW-1133">Transmembrane helix</keyword>
<feature type="transmembrane region" description="Helical" evidence="6">
    <location>
        <begin position="150"/>
        <end position="171"/>
    </location>
</feature>
<feature type="transmembrane region" description="Helical" evidence="6">
    <location>
        <begin position="83"/>
        <end position="107"/>
    </location>
</feature>
<keyword evidence="5 6" id="KW-0472">Membrane</keyword>
<dbReference type="InterPro" id="IPR050833">
    <property type="entry name" value="Poly_Biosynth_Transport"/>
</dbReference>
<dbReference type="Pfam" id="PF13440">
    <property type="entry name" value="Polysacc_synt_3"/>
    <property type="match status" value="1"/>
</dbReference>
<feature type="transmembrane region" description="Helical" evidence="6">
    <location>
        <begin position="262"/>
        <end position="278"/>
    </location>
</feature>
<evidence type="ECO:0000256" key="3">
    <source>
        <dbReference type="ARBA" id="ARBA00022692"/>
    </source>
</evidence>
<reference evidence="8" key="1">
    <citation type="journal article" date="2019" name="Int. J. Syst. Evol. Microbiol.">
        <title>The Global Catalogue of Microorganisms (GCM) 10K type strain sequencing project: providing services to taxonomists for standard genome sequencing and annotation.</title>
        <authorList>
            <consortium name="The Broad Institute Genomics Platform"/>
            <consortium name="The Broad Institute Genome Sequencing Center for Infectious Disease"/>
            <person name="Wu L."/>
            <person name="Ma J."/>
        </authorList>
    </citation>
    <scope>NUCLEOTIDE SEQUENCE [LARGE SCALE GENOMIC DNA]</scope>
    <source>
        <strain evidence="8">CGMCC 1.7656</strain>
    </source>
</reference>
<proteinExistence type="predicted"/>